<protein>
    <submittedName>
        <fullName evidence="2">FAD/FMN-containing dehydrogenase</fullName>
    </submittedName>
</protein>
<dbReference type="GO" id="GO:0004458">
    <property type="term" value="F:D-lactate dehydrogenase (cytochrome) activity"/>
    <property type="evidence" value="ECO:0007669"/>
    <property type="project" value="TreeGrafter"/>
</dbReference>
<sequence>MPVLVDGEPRAGVIARLCAELGAIAHSTETRRLRTKSRDRFLQNPMLRDLLRGRNAEIFIAPRDKAELGAAVAACARHRVPITVRGAGSGQFGQGVPLNGGAVIDVTALAGVIGWHGDRGRRVPTTVRALTGTVVADIDAAIRPSGWELRMHPSTAQKATVGGYIAGGHAGVGSCQWGILRDTGNITALEVMTVEEHPRLIEVRGRDVNSVHHAYGANGIITEVELPVAPAWEWHELVISFPEFEQAARFSVDVCHSDGVLKKVVSPHAHPLPRYFPGLSGLVPDGEAMVLVMVAVQSVTDVEDLVRANGGRIRYRCLEGKGAYGVPLYEFTWGHSLLHYQRHDENLVGLMALYPSENLYESIVRVHREFADLGPLHVEMKRIDGGLTCQGSPVFAFQSRAHLAEVTERLQGAGLSVASPHTPVLGAGGMKPWGPKEASFKQEFDPYGLLGQGKLDDAVASDLLTSTALPNKGWSYRLTS</sequence>
<dbReference type="PANTHER" id="PTHR11748">
    <property type="entry name" value="D-LACTATE DEHYDROGENASE"/>
    <property type="match status" value="1"/>
</dbReference>
<feature type="domain" description="FAD-binding PCMH-type" evidence="1">
    <location>
        <begin position="51"/>
        <end position="231"/>
    </location>
</feature>
<dbReference type="GO" id="GO:0008720">
    <property type="term" value="F:D-lactate dehydrogenase (NAD+) activity"/>
    <property type="evidence" value="ECO:0007669"/>
    <property type="project" value="TreeGrafter"/>
</dbReference>
<dbReference type="Gene3D" id="3.30.465.10">
    <property type="match status" value="1"/>
</dbReference>
<accession>A0A317NX29</accession>
<dbReference type="InterPro" id="IPR016166">
    <property type="entry name" value="FAD-bd_PCMH"/>
</dbReference>
<evidence type="ECO:0000259" key="1">
    <source>
        <dbReference type="PROSITE" id="PS51387"/>
    </source>
</evidence>
<dbReference type="Pfam" id="PF01565">
    <property type="entry name" value="FAD_binding_4"/>
    <property type="match status" value="1"/>
</dbReference>
<evidence type="ECO:0000313" key="2">
    <source>
        <dbReference type="EMBL" id="PWV79567.1"/>
    </source>
</evidence>
<evidence type="ECO:0000313" key="3">
    <source>
        <dbReference type="Proteomes" id="UP000246410"/>
    </source>
</evidence>
<proteinExistence type="predicted"/>
<reference evidence="2 3" key="1">
    <citation type="submission" date="2018-05" db="EMBL/GenBank/DDBJ databases">
        <title>Genomic Encyclopedia of Type Strains, Phase IV (KMG-IV): sequencing the most valuable type-strain genomes for metagenomic binning, comparative biology and taxonomic classification.</title>
        <authorList>
            <person name="Goeker M."/>
        </authorList>
    </citation>
    <scope>NUCLEOTIDE SEQUENCE [LARGE SCALE GENOMIC DNA]</scope>
    <source>
        <strain evidence="2 3">DSM 44717</strain>
    </source>
</reference>
<dbReference type="AlphaFoldDB" id="A0A317NX29"/>
<dbReference type="PANTHER" id="PTHR11748:SF119">
    <property type="entry name" value="D-2-HYDROXYGLUTARATE DEHYDROGENASE"/>
    <property type="match status" value="1"/>
</dbReference>
<dbReference type="GO" id="GO:1903457">
    <property type="term" value="P:lactate catabolic process"/>
    <property type="evidence" value="ECO:0007669"/>
    <property type="project" value="TreeGrafter"/>
</dbReference>
<keyword evidence="3" id="KW-1185">Reference proteome</keyword>
<comment type="caution">
    <text evidence="2">The sequence shown here is derived from an EMBL/GenBank/DDBJ whole genome shotgun (WGS) entry which is preliminary data.</text>
</comment>
<dbReference type="GO" id="GO:0071949">
    <property type="term" value="F:FAD binding"/>
    <property type="evidence" value="ECO:0007669"/>
    <property type="project" value="InterPro"/>
</dbReference>
<dbReference type="InterPro" id="IPR036318">
    <property type="entry name" value="FAD-bd_PCMH-like_sf"/>
</dbReference>
<dbReference type="EMBL" id="QGTL01000002">
    <property type="protein sequence ID" value="PWV79567.1"/>
    <property type="molecule type" value="Genomic_DNA"/>
</dbReference>
<dbReference type="InterPro" id="IPR006094">
    <property type="entry name" value="Oxid_FAD_bind_N"/>
</dbReference>
<dbReference type="SUPFAM" id="SSF56176">
    <property type="entry name" value="FAD-binding/transporter-associated domain-like"/>
    <property type="match status" value="1"/>
</dbReference>
<organism evidence="2 3">
    <name type="scientific">Nocardia neocaledoniensis</name>
    <dbReference type="NCBI Taxonomy" id="236511"/>
    <lineage>
        <taxon>Bacteria</taxon>
        <taxon>Bacillati</taxon>
        <taxon>Actinomycetota</taxon>
        <taxon>Actinomycetes</taxon>
        <taxon>Mycobacteriales</taxon>
        <taxon>Nocardiaceae</taxon>
        <taxon>Nocardia</taxon>
    </lineage>
</organism>
<dbReference type="PROSITE" id="PS51387">
    <property type="entry name" value="FAD_PCMH"/>
    <property type="match status" value="1"/>
</dbReference>
<dbReference type="Proteomes" id="UP000246410">
    <property type="component" value="Unassembled WGS sequence"/>
</dbReference>
<dbReference type="InterPro" id="IPR016169">
    <property type="entry name" value="FAD-bd_PCMH_sub2"/>
</dbReference>
<dbReference type="RefSeq" id="WP_146229213.1">
    <property type="nucleotide sequence ID" value="NZ_QGTL01000002.1"/>
</dbReference>
<name>A0A317NX29_9NOCA</name>
<gene>
    <name evidence="2" type="ORF">DFR69_102630</name>
</gene>